<dbReference type="Gene3D" id="3.40.50.150">
    <property type="entry name" value="Vaccinia Virus protein VP39"/>
    <property type="match status" value="1"/>
</dbReference>
<gene>
    <name evidence="2" type="ORF">DRV85_06890</name>
</gene>
<proteinExistence type="predicted"/>
<dbReference type="Pfam" id="PF13649">
    <property type="entry name" value="Methyltransf_25"/>
    <property type="match status" value="1"/>
</dbReference>
<feature type="domain" description="Methyltransferase" evidence="1">
    <location>
        <begin position="61"/>
        <end position="150"/>
    </location>
</feature>
<dbReference type="SUPFAM" id="SSF53335">
    <property type="entry name" value="S-adenosyl-L-methionine-dependent methyltransferases"/>
    <property type="match status" value="1"/>
</dbReference>
<dbReference type="CDD" id="cd02440">
    <property type="entry name" value="AdoMet_MTases"/>
    <property type="match status" value="1"/>
</dbReference>
<comment type="caution">
    <text evidence="2">The sequence shown here is derived from an EMBL/GenBank/DDBJ whole genome shotgun (WGS) entry which is preliminary data.</text>
</comment>
<keyword evidence="2" id="KW-0808">Transferase</keyword>
<dbReference type="GO" id="GO:0010420">
    <property type="term" value="F:polyprenyldihydroxybenzoate methyltransferase activity"/>
    <property type="evidence" value="ECO:0007669"/>
    <property type="project" value="TreeGrafter"/>
</dbReference>
<accession>A0A365U8Z0</accession>
<sequence length="211" mass="21546">MAQQKTPDVDAAYGLDGPEAAKRLYEGWAETYDTDFAAASGYRAPGVVAAAYAAAGGAGPVLDVGAGTGLVGEALATLGVGPVDATDLSPEMLEIARGKGVYRALIEADILQGLPVEPGLYAGMVSAGTFTHGHVGPEALDELLRAAAPGALFVLSVHEGVYAPSGFEAKLDALGEAITALSLTPERIYAEGSDSPHADDRMFVVAFRKAL</sequence>
<keyword evidence="3" id="KW-1185">Reference proteome</keyword>
<dbReference type="RefSeq" id="WP_113288724.1">
    <property type="nucleotide sequence ID" value="NZ_QNTQ01000006.1"/>
</dbReference>
<evidence type="ECO:0000259" key="1">
    <source>
        <dbReference type="Pfam" id="PF13649"/>
    </source>
</evidence>
<name>A0A365U8Z0_9RHOB</name>
<dbReference type="InterPro" id="IPR041698">
    <property type="entry name" value="Methyltransf_25"/>
</dbReference>
<protein>
    <submittedName>
        <fullName evidence="2">Methyltransferase</fullName>
    </submittedName>
</protein>
<dbReference type="PANTHER" id="PTHR43464:SF23">
    <property type="entry name" value="JUVENILE HORMONE ACID O-METHYLTRANSFERASE"/>
    <property type="match status" value="1"/>
</dbReference>
<dbReference type="PANTHER" id="PTHR43464">
    <property type="entry name" value="METHYLTRANSFERASE"/>
    <property type="match status" value="1"/>
</dbReference>
<evidence type="ECO:0000313" key="3">
    <source>
        <dbReference type="Proteomes" id="UP000253370"/>
    </source>
</evidence>
<dbReference type="GO" id="GO:0032259">
    <property type="term" value="P:methylation"/>
    <property type="evidence" value="ECO:0007669"/>
    <property type="project" value="UniProtKB-KW"/>
</dbReference>
<dbReference type="OrthoDB" id="9807911at2"/>
<keyword evidence="2" id="KW-0489">Methyltransferase</keyword>
<dbReference type="InterPro" id="IPR029063">
    <property type="entry name" value="SAM-dependent_MTases_sf"/>
</dbReference>
<dbReference type="EMBL" id="QNTQ01000006">
    <property type="protein sequence ID" value="RBI85465.1"/>
    <property type="molecule type" value="Genomic_DNA"/>
</dbReference>
<dbReference type="AlphaFoldDB" id="A0A365U8Z0"/>
<reference evidence="2 3" key="1">
    <citation type="submission" date="2018-07" db="EMBL/GenBank/DDBJ databases">
        <title>Rhodosalinus sp. strain E84T genomic sequence and assembly.</title>
        <authorList>
            <person name="Liu Z.-W."/>
            <person name="Lu D.-C."/>
        </authorList>
    </citation>
    <scope>NUCLEOTIDE SEQUENCE [LARGE SCALE GENOMIC DNA]</scope>
    <source>
        <strain evidence="2 3">E84</strain>
    </source>
</reference>
<organism evidence="2 3">
    <name type="scientific">Rhodosalinus halophilus</name>
    <dbReference type="NCBI Taxonomy" id="2259333"/>
    <lineage>
        <taxon>Bacteria</taxon>
        <taxon>Pseudomonadati</taxon>
        <taxon>Pseudomonadota</taxon>
        <taxon>Alphaproteobacteria</taxon>
        <taxon>Rhodobacterales</taxon>
        <taxon>Paracoccaceae</taxon>
        <taxon>Rhodosalinus</taxon>
    </lineage>
</organism>
<dbReference type="Proteomes" id="UP000253370">
    <property type="component" value="Unassembled WGS sequence"/>
</dbReference>
<evidence type="ECO:0000313" key="2">
    <source>
        <dbReference type="EMBL" id="RBI85465.1"/>
    </source>
</evidence>